<keyword evidence="2" id="KW-1185">Reference proteome</keyword>
<proteinExistence type="predicted"/>
<sequence>MARIILQDEKMNLFGDKQIQKLGFVSDRDILKKRSKKYMDLIKDLDTKPLTNTKGMEDLLKSIQEEFGTAELASLPLGIISKCYLGHPYEVHTLDLSGTQIIKHYKETETMEPQFEKARSVAKHNAYAMVEIYNDKIILIREDGTATKL</sequence>
<comment type="caution">
    <text evidence="1">The sequence shown here is derived from an EMBL/GenBank/DDBJ whole genome shotgun (WGS) entry which is preliminary data.</text>
</comment>
<dbReference type="EMBL" id="JBHUDZ010000012">
    <property type="protein sequence ID" value="MFD1604269.1"/>
    <property type="molecule type" value="Genomic_DNA"/>
</dbReference>
<accession>A0ABW4HFV8</accession>
<name>A0ABW4HFV8_9FLAO</name>
<evidence type="ECO:0000313" key="2">
    <source>
        <dbReference type="Proteomes" id="UP001597138"/>
    </source>
</evidence>
<dbReference type="RefSeq" id="WP_379814340.1">
    <property type="nucleotide sequence ID" value="NZ_JBHUDZ010000012.1"/>
</dbReference>
<reference evidence="2" key="1">
    <citation type="journal article" date="2019" name="Int. J. Syst. Evol. Microbiol.">
        <title>The Global Catalogue of Microorganisms (GCM) 10K type strain sequencing project: providing services to taxonomists for standard genome sequencing and annotation.</title>
        <authorList>
            <consortium name="The Broad Institute Genomics Platform"/>
            <consortium name="The Broad Institute Genome Sequencing Center for Infectious Disease"/>
            <person name="Wu L."/>
            <person name="Ma J."/>
        </authorList>
    </citation>
    <scope>NUCLEOTIDE SEQUENCE [LARGE SCALE GENOMIC DNA]</scope>
    <source>
        <strain evidence="2">CCUG 70865</strain>
    </source>
</reference>
<gene>
    <name evidence="1" type="ORF">ACFSC2_16145</name>
</gene>
<organism evidence="1 2">
    <name type="scientific">Flavobacterium artemisiae</name>
    <dbReference type="NCBI Taxonomy" id="2126556"/>
    <lineage>
        <taxon>Bacteria</taxon>
        <taxon>Pseudomonadati</taxon>
        <taxon>Bacteroidota</taxon>
        <taxon>Flavobacteriia</taxon>
        <taxon>Flavobacteriales</taxon>
        <taxon>Flavobacteriaceae</taxon>
        <taxon>Flavobacterium</taxon>
    </lineage>
</organism>
<dbReference type="Proteomes" id="UP001597138">
    <property type="component" value="Unassembled WGS sequence"/>
</dbReference>
<protein>
    <submittedName>
        <fullName evidence="1">Uncharacterized protein</fullName>
    </submittedName>
</protein>
<evidence type="ECO:0000313" key="1">
    <source>
        <dbReference type="EMBL" id="MFD1604269.1"/>
    </source>
</evidence>